<keyword evidence="5 11" id="KW-0227">DNA damage</keyword>
<feature type="binding site" evidence="11">
    <location>
        <position position="134"/>
    </location>
    <ligand>
        <name>NAD(+)</name>
        <dbReference type="ChEBI" id="CHEBI:57540"/>
    </ligand>
</feature>
<dbReference type="InterPro" id="IPR004150">
    <property type="entry name" value="NAD_DNA_ligase_OB"/>
</dbReference>
<dbReference type="SMART" id="SM00532">
    <property type="entry name" value="LIGANc"/>
    <property type="match status" value="1"/>
</dbReference>
<dbReference type="SUPFAM" id="SSF52113">
    <property type="entry name" value="BRCT domain"/>
    <property type="match status" value="1"/>
</dbReference>
<comment type="similarity">
    <text evidence="11">Belongs to the NAD-dependent DNA ligase family. LigA subfamily.</text>
</comment>
<dbReference type="AlphaFoldDB" id="A0A5B8XQ53"/>
<name>A0A5B8XQ53_9DELT</name>
<comment type="cofactor">
    <cofactor evidence="11">
        <name>Mg(2+)</name>
        <dbReference type="ChEBI" id="CHEBI:18420"/>
    </cofactor>
    <cofactor evidence="11">
        <name>Mn(2+)</name>
        <dbReference type="ChEBI" id="CHEBI:29035"/>
    </cofactor>
</comment>
<evidence type="ECO:0000256" key="4">
    <source>
        <dbReference type="ARBA" id="ARBA00022723"/>
    </source>
</evidence>
<dbReference type="InterPro" id="IPR013840">
    <property type="entry name" value="DNAligase_N"/>
</dbReference>
<dbReference type="InterPro" id="IPR001357">
    <property type="entry name" value="BRCT_dom"/>
</dbReference>
<evidence type="ECO:0000256" key="2">
    <source>
        <dbReference type="ARBA" id="ARBA00022598"/>
    </source>
</evidence>
<dbReference type="InterPro" id="IPR013839">
    <property type="entry name" value="DNAligase_adenylation"/>
</dbReference>
<keyword evidence="3 11" id="KW-0235">DNA replication</keyword>
<keyword evidence="2 11" id="KW-0436">Ligase</keyword>
<feature type="binding site" evidence="11">
    <location>
        <position position="392"/>
    </location>
    <ligand>
        <name>Zn(2+)</name>
        <dbReference type="ChEBI" id="CHEBI:29105"/>
    </ligand>
</feature>
<feature type="binding site" evidence="11">
    <location>
        <position position="167"/>
    </location>
    <ligand>
        <name>NAD(+)</name>
        <dbReference type="ChEBI" id="CHEBI:57540"/>
    </ligand>
</feature>
<evidence type="ECO:0000256" key="5">
    <source>
        <dbReference type="ARBA" id="ARBA00022763"/>
    </source>
</evidence>
<organism evidence="13 14">
    <name type="scientific">Microvenator marinus</name>
    <dbReference type="NCBI Taxonomy" id="2600177"/>
    <lineage>
        <taxon>Bacteria</taxon>
        <taxon>Deltaproteobacteria</taxon>
        <taxon>Bradymonadales</taxon>
        <taxon>Microvenatoraceae</taxon>
        <taxon>Microvenator</taxon>
    </lineage>
</organism>
<accession>A0A5B8XQ53</accession>
<dbReference type="Proteomes" id="UP000321595">
    <property type="component" value="Chromosome"/>
</dbReference>
<evidence type="ECO:0000256" key="8">
    <source>
        <dbReference type="ARBA" id="ARBA00023027"/>
    </source>
</evidence>
<dbReference type="Pfam" id="PF01653">
    <property type="entry name" value="DNA_ligase_aden"/>
    <property type="match status" value="1"/>
</dbReference>
<dbReference type="HAMAP" id="MF_01588">
    <property type="entry name" value="DNA_ligase_A"/>
    <property type="match status" value="1"/>
</dbReference>
<dbReference type="GO" id="GO:0003911">
    <property type="term" value="F:DNA ligase (NAD+) activity"/>
    <property type="evidence" value="ECO:0007669"/>
    <property type="project" value="UniProtKB-UniRule"/>
</dbReference>
<reference evidence="13 14" key="1">
    <citation type="submission" date="2019-08" db="EMBL/GenBank/DDBJ databases">
        <authorList>
            <person name="Liang Q."/>
        </authorList>
    </citation>
    <scope>NUCLEOTIDE SEQUENCE [LARGE SCALE GENOMIC DNA]</scope>
    <source>
        <strain evidence="13 14">V1718</strain>
    </source>
</reference>
<dbReference type="GO" id="GO:0006260">
    <property type="term" value="P:DNA replication"/>
    <property type="evidence" value="ECO:0007669"/>
    <property type="project" value="UniProtKB-KW"/>
</dbReference>
<feature type="binding site" evidence="11">
    <location>
        <position position="389"/>
    </location>
    <ligand>
        <name>Zn(2+)</name>
        <dbReference type="ChEBI" id="CHEBI:29105"/>
    </ligand>
</feature>
<dbReference type="Gene3D" id="3.40.50.10190">
    <property type="entry name" value="BRCT domain"/>
    <property type="match status" value="1"/>
</dbReference>
<keyword evidence="7 11" id="KW-0460">Magnesium</keyword>
<evidence type="ECO:0000256" key="10">
    <source>
        <dbReference type="ARBA" id="ARBA00034005"/>
    </source>
</evidence>
<feature type="binding site" evidence="11">
    <location>
        <position position="411"/>
    </location>
    <ligand>
        <name>Zn(2+)</name>
        <dbReference type="ChEBI" id="CHEBI:29105"/>
    </ligand>
</feature>
<dbReference type="PIRSF" id="PIRSF001604">
    <property type="entry name" value="LigA"/>
    <property type="match status" value="1"/>
</dbReference>
<dbReference type="RefSeq" id="WP_146957427.1">
    <property type="nucleotide sequence ID" value="NZ_CP042467.1"/>
</dbReference>
<dbReference type="SUPFAM" id="SSF47781">
    <property type="entry name" value="RuvA domain 2-like"/>
    <property type="match status" value="1"/>
</dbReference>
<evidence type="ECO:0000259" key="12">
    <source>
        <dbReference type="PROSITE" id="PS50172"/>
    </source>
</evidence>
<keyword evidence="9 11" id="KW-0234">DNA repair</keyword>
<keyword evidence="8 11" id="KW-0520">NAD</keyword>
<dbReference type="GO" id="GO:0046872">
    <property type="term" value="F:metal ion binding"/>
    <property type="evidence" value="ECO:0007669"/>
    <property type="project" value="UniProtKB-KW"/>
</dbReference>
<dbReference type="Gene3D" id="2.40.50.140">
    <property type="entry name" value="Nucleic acid-binding proteins"/>
    <property type="match status" value="1"/>
</dbReference>
<feature type="binding site" evidence="11">
    <location>
        <position position="295"/>
    </location>
    <ligand>
        <name>NAD(+)</name>
        <dbReference type="ChEBI" id="CHEBI:57540"/>
    </ligand>
</feature>
<dbReference type="InterPro" id="IPR010994">
    <property type="entry name" value="RuvA_2-like"/>
</dbReference>
<keyword evidence="11" id="KW-0464">Manganese</keyword>
<feature type="binding site" evidence="11">
    <location>
        <begin position="86"/>
        <end position="87"/>
    </location>
    <ligand>
        <name>NAD(+)</name>
        <dbReference type="ChEBI" id="CHEBI:57540"/>
    </ligand>
</feature>
<keyword evidence="6 11" id="KW-0862">Zinc</keyword>
<dbReference type="SUPFAM" id="SSF56091">
    <property type="entry name" value="DNA ligase/mRNA capping enzyme, catalytic domain"/>
    <property type="match status" value="1"/>
</dbReference>
<dbReference type="OrthoDB" id="9759736at2"/>
<dbReference type="GO" id="GO:0003677">
    <property type="term" value="F:DNA binding"/>
    <property type="evidence" value="ECO:0007669"/>
    <property type="project" value="InterPro"/>
</dbReference>
<dbReference type="InterPro" id="IPR036420">
    <property type="entry name" value="BRCT_dom_sf"/>
</dbReference>
<dbReference type="Gene3D" id="1.10.150.20">
    <property type="entry name" value="5' to 3' exonuclease, C-terminal subdomain"/>
    <property type="match status" value="2"/>
</dbReference>
<dbReference type="CDD" id="cd17748">
    <property type="entry name" value="BRCT_DNA_ligase_like"/>
    <property type="match status" value="1"/>
</dbReference>
<dbReference type="Pfam" id="PF12826">
    <property type="entry name" value="HHH_2"/>
    <property type="match status" value="1"/>
</dbReference>
<keyword evidence="14" id="KW-1185">Reference proteome</keyword>
<feature type="binding site" evidence="11">
    <location>
        <position position="271"/>
    </location>
    <ligand>
        <name>NAD(+)</name>
        <dbReference type="ChEBI" id="CHEBI:57540"/>
    </ligand>
</feature>
<feature type="domain" description="BRCT" evidence="12">
    <location>
        <begin position="564"/>
        <end position="656"/>
    </location>
</feature>
<dbReference type="EMBL" id="CP042467">
    <property type="protein sequence ID" value="QED26193.1"/>
    <property type="molecule type" value="Genomic_DNA"/>
</dbReference>
<evidence type="ECO:0000256" key="1">
    <source>
        <dbReference type="ARBA" id="ARBA00004067"/>
    </source>
</evidence>
<dbReference type="InterPro" id="IPR003583">
    <property type="entry name" value="Hlx-hairpin-Hlx_DNA-bd_motif"/>
</dbReference>
<dbReference type="PROSITE" id="PS50172">
    <property type="entry name" value="BRCT"/>
    <property type="match status" value="1"/>
</dbReference>
<comment type="catalytic activity">
    <reaction evidence="10 11">
        <text>NAD(+) + (deoxyribonucleotide)n-3'-hydroxyl + 5'-phospho-(deoxyribonucleotide)m = (deoxyribonucleotide)n+m + AMP + beta-nicotinamide D-nucleotide.</text>
        <dbReference type="EC" id="6.5.1.2"/>
    </reaction>
</comment>
<keyword evidence="4 11" id="KW-0479">Metal-binding</keyword>
<proteinExistence type="inferred from homology"/>
<dbReference type="Pfam" id="PF14520">
    <property type="entry name" value="HHH_5"/>
    <property type="match status" value="1"/>
</dbReference>
<feature type="binding site" evidence="11">
    <location>
        <begin position="39"/>
        <end position="43"/>
    </location>
    <ligand>
        <name>NAD(+)</name>
        <dbReference type="ChEBI" id="CHEBI:57540"/>
    </ligand>
</feature>
<dbReference type="NCBIfam" id="TIGR00575">
    <property type="entry name" value="dnlj"/>
    <property type="match status" value="1"/>
</dbReference>
<dbReference type="GO" id="GO:0006281">
    <property type="term" value="P:DNA repair"/>
    <property type="evidence" value="ECO:0007669"/>
    <property type="project" value="UniProtKB-KW"/>
</dbReference>
<evidence type="ECO:0000256" key="11">
    <source>
        <dbReference type="HAMAP-Rule" id="MF_01588"/>
    </source>
</evidence>
<dbReference type="NCBIfam" id="NF005932">
    <property type="entry name" value="PRK07956.1"/>
    <property type="match status" value="1"/>
</dbReference>
<sequence length="656" mass="73001">MVDITRSQPWMQLEVEDLESAVQFHNKAYWVDNNAVISDEDFDRLVEALRTKAPQSPVLDAIGPEGAAEGFEFEGEKVAHDPPMLSLDKCYDEATLLKWFGKFDGEVVVSPKVDGVAVCIRYDQNGELVIGSTRGNGTVGELITENVKRIVDVPLKISDGPLEVRGEAYLPLDVFRAKFEGEYSSPRNLTAGALKQKDPEKTRRFEVHFFAYDAIGREFQSENEKMLFLAKLGFSEVESTVVHVDGLQAAYDDISARRASLNYETDGLVYKVNSIEEQERMGFTAHHPRYAIAYKFQGDAGQSVLREIHWSVSRTGAINPVGVVDPVDLSGATVTRCSLHNLSIMDKLGGDKGLTLNSKVLMVRRGGVIPHLERVLEAGDIPVELPSECPFCGAPTRRDGDILVADHQPNCRGSRLKELEHFATVMEIKGFGPKILETLYEAELVTAPVDFFAITPEDLMSLERVGRKLAEKLVEKIRERRKPRAEVFLRALGIDELGNHVSKILAQRYDSIEAILDIKEEELASIHTIGDIIAQKVCSGLEHRREDILELADILEIQFVKEEPKEGALRGKKFLFTGAMESMSRKDAQKKVQALGGETPSGVIKDLDYLVIGDADLEKFKGGWRTNKLEKAEAYNREGGDIKIIGETDFLGLIDL</sequence>
<comment type="caution">
    <text evidence="11">Lacks conserved residue(s) required for the propagation of feature annotation.</text>
</comment>
<evidence type="ECO:0000256" key="6">
    <source>
        <dbReference type="ARBA" id="ARBA00022833"/>
    </source>
</evidence>
<evidence type="ECO:0000256" key="7">
    <source>
        <dbReference type="ARBA" id="ARBA00022842"/>
    </source>
</evidence>
<dbReference type="InterPro" id="IPR041663">
    <property type="entry name" value="DisA/LigA_HHH"/>
</dbReference>
<dbReference type="InterPro" id="IPR012340">
    <property type="entry name" value="NA-bd_OB-fold"/>
</dbReference>
<protein>
    <recommendedName>
        <fullName evidence="11">DNA ligase</fullName>
        <ecNumber evidence="11">6.5.1.2</ecNumber>
    </recommendedName>
    <alternativeName>
        <fullName evidence="11">Polydeoxyribonucleotide synthase [NAD(+)]</fullName>
    </alternativeName>
</protein>
<evidence type="ECO:0000313" key="13">
    <source>
        <dbReference type="EMBL" id="QED26193.1"/>
    </source>
</evidence>
<evidence type="ECO:0000256" key="9">
    <source>
        <dbReference type="ARBA" id="ARBA00023204"/>
    </source>
</evidence>
<dbReference type="Gene3D" id="3.30.470.30">
    <property type="entry name" value="DNA ligase/mRNA capping enzyme"/>
    <property type="match status" value="1"/>
</dbReference>
<gene>
    <name evidence="11 13" type="primary">ligA</name>
    <name evidence="13" type="ORF">FRD01_02745</name>
</gene>
<feature type="active site" description="N6-AMP-lysine intermediate" evidence="11">
    <location>
        <position position="112"/>
    </location>
</feature>
<dbReference type="Pfam" id="PF03120">
    <property type="entry name" value="OB_DNA_ligase"/>
    <property type="match status" value="1"/>
</dbReference>
<dbReference type="Pfam" id="PF00533">
    <property type="entry name" value="BRCT"/>
    <property type="match status" value="1"/>
</dbReference>
<dbReference type="InterPro" id="IPR001679">
    <property type="entry name" value="DNA_ligase"/>
</dbReference>
<dbReference type="KEGG" id="bbae:FRD01_02745"/>
<evidence type="ECO:0000256" key="3">
    <source>
        <dbReference type="ARBA" id="ARBA00022705"/>
    </source>
</evidence>
<evidence type="ECO:0000313" key="14">
    <source>
        <dbReference type="Proteomes" id="UP000321595"/>
    </source>
</evidence>
<dbReference type="EC" id="6.5.1.2" evidence="11"/>
<dbReference type="SMART" id="SM00278">
    <property type="entry name" value="HhH1"/>
    <property type="match status" value="3"/>
</dbReference>
<dbReference type="Gene3D" id="1.10.287.610">
    <property type="entry name" value="Helix hairpin bin"/>
    <property type="match status" value="1"/>
</dbReference>
<dbReference type="SUPFAM" id="SSF50249">
    <property type="entry name" value="Nucleic acid-binding proteins"/>
    <property type="match status" value="1"/>
</dbReference>
<comment type="function">
    <text evidence="1 11">DNA ligase that catalyzes the formation of phosphodiester linkages between 5'-phosphoryl and 3'-hydroxyl groups in double-stranded DNA using NAD as a coenzyme and as the energy source for the reaction. It is essential for DNA replication and repair of damaged DNA.</text>
</comment>